<dbReference type="Gene3D" id="3.40.50.150">
    <property type="entry name" value="Vaccinia Virus protein VP39"/>
    <property type="match status" value="1"/>
</dbReference>
<evidence type="ECO:0008006" key="4">
    <source>
        <dbReference type="Google" id="ProtNLM"/>
    </source>
</evidence>
<keyword evidence="3" id="KW-1185">Reference proteome</keyword>
<dbReference type="InterPro" id="IPR029063">
    <property type="entry name" value="SAM-dependent_MTases_sf"/>
</dbReference>
<keyword evidence="1" id="KW-0732">Signal</keyword>
<gene>
    <name evidence="2" type="ORF">PGLA1383_LOCUS27488</name>
</gene>
<proteinExistence type="predicted"/>
<feature type="chain" id="PRO_5032381168" description="Class I SAM-dependent methyltransferase" evidence="1">
    <location>
        <begin position="26"/>
        <end position="451"/>
    </location>
</feature>
<comment type="caution">
    <text evidence="2">The sequence shown here is derived from an EMBL/GenBank/DDBJ whole genome shotgun (WGS) entry which is preliminary data.</text>
</comment>
<dbReference type="Pfam" id="PF13578">
    <property type="entry name" value="Methyltransf_24"/>
    <property type="match status" value="1"/>
</dbReference>
<dbReference type="SUPFAM" id="SSF53335">
    <property type="entry name" value="S-adenosyl-L-methionine-dependent methyltransferases"/>
    <property type="match status" value="1"/>
</dbReference>
<dbReference type="EMBL" id="CAJNNV010024375">
    <property type="protein sequence ID" value="CAE8609662.1"/>
    <property type="molecule type" value="Genomic_DNA"/>
</dbReference>
<dbReference type="Proteomes" id="UP000654075">
    <property type="component" value="Unassembled WGS sequence"/>
</dbReference>
<feature type="signal peptide" evidence="1">
    <location>
        <begin position="1"/>
        <end position="25"/>
    </location>
</feature>
<evidence type="ECO:0000256" key="1">
    <source>
        <dbReference type="SAM" id="SignalP"/>
    </source>
</evidence>
<evidence type="ECO:0000313" key="3">
    <source>
        <dbReference type="Proteomes" id="UP000654075"/>
    </source>
</evidence>
<dbReference type="AlphaFoldDB" id="A0A813F5Y7"/>
<accession>A0A813F5Y7</accession>
<sequence>MPLTRGAGRLRLLLGLGISLTAGWASELAEWQLPEQAAACGVSDAALSNCLSELASLGLSQIGAAQDLLQSCGDENPLLDLLAEPSRLPKGRNRQLLEERRLGTRSSPGLELLEDVFSSIRQHARRIWHLAVGYAHACLHQGGHCDSQPVLAESLREAQRLFLASSASLVHKALSYTSRGRQPSLDGLGELGTVTARHAFNARHLDFAQSVLNGLRVMEPLQAVGALHDLALRVATSNCELQAELLASMTVTELLAPELAAKIGAPGFPRFEYHAGACCRRYHVLTSILEPMVQENARAGKGPLRILEVGVNNALTSEYLLSKMADVQFDGVDPYFDADDIHLEAVTRLQRFGERARLWRKTSEDAAAMFAPGTFDLVFIDGDHSREAVVGDIRAWRAKVRPGGLLAGHDMFNLAFEGVLEAVVEEIGLRSVNGETETIHFAPDFVWWLQA</sequence>
<reference evidence="2" key="1">
    <citation type="submission" date="2021-02" db="EMBL/GenBank/DDBJ databases">
        <authorList>
            <person name="Dougan E. K."/>
            <person name="Rhodes N."/>
            <person name="Thang M."/>
            <person name="Chan C."/>
        </authorList>
    </citation>
    <scope>NUCLEOTIDE SEQUENCE</scope>
</reference>
<organism evidence="2 3">
    <name type="scientific">Polarella glacialis</name>
    <name type="common">Dinoflagellate</name>
    <dbReference type="NCBI Taxonomy" id="89957"/>
    <lineage>
        <taxon>Eukaryota</taxon>
        <taxon>Sar</taxon>
        <taxon>Alveolata</taxon>
        <taxon>Dinophyceae</taxon>
        <taxon>Suessiales</taxon>
        <taxon>Suessiaceae</taxon>
        <taxon>Polarella</taxon>
    </lineage>
</organism>
<protein>
    <recommendedName>
        <fullName evidence="4">Class I SAM-dependent methyltransferase</fullName>
    </recommendedName>
</protein>
<dbReference type="OrthoDB" id="2017408at2759"/>
<evidence type="ECO:0000313" key="2">
    <source>
        <dbReference type="EMBL" id="CAE8609662.1"/>
    </source>
</evidence>
<name>A0A813F5Y7_POLGL</name>